<reference evidence="2" key="1">
    <citation type="submission" date="2017-05" db="EMBL/GenBank/DDBJ databases">
        <authorList>
            <person name="Rodrigo-Torres L."/>
            <person name="Arahal R. D."/>
            <person name="Lucena T."/>
        </authorList>
    </citation>
    <scope>NUCLEOTIDE SEQUENCE [LARGE SCALE GENOMIC DNA]</scope>
    <source>
        <strain evidence="2">CECT 8621</strain>
    </source>
</reference>
<gene>
    <name evidence="1" type="ORF">COL8621_02621</name>
</gene>
<organism evidence="1 2">
    <name type="scientific">Actibacterium lipolyticum</name>
    <dbReference type="NCBI Taxonomy" id="1524263"/>
    <lineage>
        <taxon>Bacteria</taxon>
        <taxon>Pseudomonadati</taxon>
        <taxon>Pseudomonadota</taxon>
        <taxon>Alphaproteobacteria</taxon>
        <taxon>Rhodobacterales</taxon>
        <taxon>Roseobacteraceae</taxon>
        <taxon>Actibacterium</taxon>
    </lineage>
</organism>
<name>A0A238KQ03_9RHOB</name>
<dbReference type="SUPFAM" id="SSF159270">
    <property type="entry name" value="YmcC-like"/>
    <property type="match status" value="1"/>
</dbReference>
<dbReference type="PROSITE" id="PS51257">
    <property type="entry name" value="PROKAR_LIPOPROTEIN"/>
    <property type="match status" value="1"/>
</dbReference>
<dbReference type="OrthoDB" id="6237231at2"/>
<dbReference type="AlphaFoldDB" id="A0A238KQ03"/>
<dbReference type="Pfam" id="PF11102">
    <property type="entry name" value="YjbF"/>
    <property type="match status" value="1"/>
</dbReference>
<dbReference type="Proteomes" id="UP000202922">
    <property type="component" value="Unassembled WGS sequence"/>
</dbReference>
<dbReference type="RefSeq" id="WP_141137889.1">
    <property type="nucleotide sequence ID" value="NZ_FXYE01000002.1"/>
</dbReference>
<evidence type="ECO:0000313" key="1">
    <source>
        <dbReference type="EMBL" id="SMX44740.1"/>
    </source>
</evidence>
<dbReference type="InterPro" id="IPR023373">
    <property type="entry name" value="YmcC_sf"/>
</dbReference>
<proteinExistence type="predicted"/>
<dbReference type="InterPro" id="IPR021308">
    <property type="entry name" value="GfcB"/>
</dbReference>
<accession>A0A238KQ03</accession>
<evidence type="ECO:0008006" key="3">
    <source>
        <dbReference type="Google" id="ProtNLM"/>
    </source>
</evidence>
<sequence length="214" mass="23229">MKHLLSAALLGVMALAGCDSDGSQREMFESIFKRDEAKVDPALTAKVQRLGLAGQPIIVASIEAENRAGLLVREVQRGRESTYISEGGVSISFRSGVLVATRGMGGDLMGADVATLERYLRTGGAGAASRSHAYLDGDEQIQKHQFSCQVASRGSRQIAIDEKSYATKLIEEKCSGSGFAFENLYWLDRRGEILQSRQWMGPALGSLAFRKVLR</sequence>
<dbReference type="Gene3D" id="2.40.360.10">
    <property type="entry name" value="YmcC-like"/>
    <property type="match status" value="1"/>
</dbReference>
<keyword evidence="2" id="KW-1185">Reference proteome</keyword>
<protein>
    <recommendedName>
        <fullName evidence="3">YjbF family lipoprotein</fullName>
    </recommendedName>
</protein>
<evidence type="ECO:0000313" key="2">
    <source>
        <dbReference type="Proteomes" id="UP000202922"/>
    </source>
</evidence>
<dbReference type="EMBL" id="FXYE01000002">
    <property type="protein sequence ID" value="SMX44740.1"/>
    <property type="molecule type" value="Genomic_DNA"/>
</dbReference>